<keyword evidence="1" id="KW-0805">Transcription regulation</keyword>
<gene>
    <name evidence="5" type="ORF">FHP88_00030</name>
</gene>
<name>A0A558E230_9GAMM</name>
<dbReference type="Gene3D" id="3.40.50.880">
    <property type="match status" value="1"/>
</dbReference>
<dbReference type="PANTHER" id="PTHR43130:SF11">
    <property type="entry name" value="TRANSCRIPTIONAL REGULATORY PROTEIN"/>
    <property type="match status" value="1"/>
</dbReference>
<dbReference type="CDD" id="cd03138">
    <property type="entry name" value="GATase1_AraC_2"/>
    <property type="match status" value="1"/>
</dbReference>
<keyword evidence="2" id="KW-0238">DNA-binding</keyword>
<evidence type="ECO:0000256" key="2">
    <source>
        <dbReference type="ARBA" id="ARBA00023125"/>
    </source>
</evidence>
<keyword evidence="3" id="KW-0804">Transcription</keyword>
<dbReference type="Proteomes" id="UP000316649">
    <property type="component" value="Unassembled WGS sequence"/>
</dbReference>
<dbReference type="PROSITE" id="PS01124">
    <property type="entry name" value="HTH_ARAC_FAMILY_2"/>
    <property type="match status" value="1"/>
</dbReference>
<dbReference type="PANTHER" id="PTHR43130">
    <property type="entry name" value="ARAC-FAMILY TRANSCRIPTIONAL REGULATOR"/>
    <property type="match status" value="1"/>
</dbReference>
<dbReference type="GO" id="GO:0043565">
    <property type="term" value="F:sequence-specific DNA binding"/>
    <property type="evidence" value="ECO:0007669"/>
    <property type="project" value="InterPro"/>
</dbReference>
<evidence type="ECO:0000313" key="5">
    <source>
        <dbReference type="EMBL" id="TVO78988.1"/>
    </source>
</evidence>
<dbReference type="InterPro" id="IPR020449">
    <property type="entry name" value="Tscrpt_reg_AraC-type_HTH"/>
</dbReference>
<dbReference type="Pfam" id="PF01965">
    <property type="entry name" value="DJ-1_PfpI"/>
    <property type="match status" value="1"/>
</dbReference>
<reference evidence="5 6" key="1">
    <citation type="submission" date="2019-07" db="EMBL/GenBank/DDBJ databases">
        <title>The pathways for chlorine oxyanion respiration interact through the shared metabolite chlorate.</title>
        <authorList>
            <person name="Barnum T.P."/>
            <person name="Cheng Y."/>
            <person name="Hill K.A."/>
            <person name="Lucas L.N."/>
            <person name="Carlson H.K."/>
            <person name="Coates J.D."/>
        </authorList>
    </citation>
    <scope>NUCLEOTIDE SEQUENCE [LARGE SCALE GENOMIC DNA]</scope>
    <source>
        <strain evidence="5 6">BK-1</strain>
    </source>
</reference>
<dbReference type="Gene3D" id="1.10.10.60">
    <property type="entry name" value="Homeodomain-like"/>
    <property type="match status" value="2"/>
</dbReference>
<dbReference type="AlphaFoldDB" id="A0A558E230"/>
<dbReference type="EMBL" id="VMNH01000001">
    <property type="protein sequence ID" value="TVO78988.1"/>
    <property type="molecule type" value="Genomic_DNA"/>
</dbReference>
<feature type="domain" description="HTH araC/xylS-type" evidence="4">
    <location>
        <begin position="223"/>
        <end position="321"/>
    </location>
</feature>
<dbReference type="GO" id="GO:0003700">
    <property type="term" value="F:DNA-binding transcription factor activity"/>
    <property type="evidence" value="ECO:0007669"/>
    <property type="project" value="InterPro"/>
</dbReference>
<accession>A0A558E230</accession>
<dbReference type="InterPro" id="IPR002818">
    <property type="entry name" value="DJ-1/PfpI"/>
</dbReference>
<dbReference type="SUPFAM" id="SSF52317">
    <property type="entry name" value="Class I glutamine amidotransferase-like"/>
    <property type="match status" value="1"/>
</dbReference>
<dbReference type="SMART" id="SM00342">
    <property type="entry name" value="HTH_ARAC"/>
    <property type="match status" value="1"/>
</dbReference>
<protein>
    <submittedName>
        <fullName evidence="5">GlxA family transcriptional regulator</fullName>
    </submittedName>
</protein>
<dbReference type="InterPro" id="IPR009057">
    <property type="entry name" value="Homeodomain-like_sf"/>
</dbReference>
<dbReference type="PRINTS" id="PR00032">
    <property type="entry name" value="HTHARAC"/>
</dbReference>
<dbReference type="SUPFAM" id="SSF46689">
    <property type="entry name" value="Homeodomain-like"/>
    <property type="match status" value="2"/>
</dbReference>
<dbReference type="InterPro" id="IPR018060">
    <property type="entry name" value="HTH_AraC"/>
</dbReference>
<evidence type="ECO:0000256" key="1">
    <source>
        <dbReference type="ARBA" id="ARBA00023015"/>
    </source>
</evidence>
<proteinExistence type="predicted"/>
<comment type="caution">
    <text evidence="5">The sequence shown here is derived from an EMBL/GenBank/DDBJ whole genome shotgun (WGS) entry which is preliminary data.</text>
</comment>
<organism evidence="5 6">
    <name type="scientific">Sedimenticola selenatireducens</name>
    <dbReference type="NCBI Taxonomy" id="191960"/>
    <lineage>
        <taxon>Bacteria</taxon>
        <taxon>Pseudomonadati</taxon>
        <taxon>Pseudomonadota</taxon>
        <taxon>Gammaproteobacteria</taxon>
        <taxon>Chromatiales</taxon>
        <taxon>Sedimenticolaceae</taxon>
        <taxon>Sedimenticola</taxon>
    </lineage>
</organism>
<sequence length="338" mass="38243">MKNITVLCFDYAFSSVITGFLDLFSLAGVTWNRIHNTPSQRLFDIKLASQDGEPVRCLNNLLIQPDCAISDIRQTDIIFIPPIGGNIERTIAQQVKTVQWLQEKHEAGSQIASSCTGTFLLAETGLLEGKQATTHWGYIDQFSERYPTIQLKPEQLITNELSLLCAGGGSAWLDLSLLLIEQHYGHDIAVQTAKTLVIERKQHSQTPYFTNHGQKYHKDAEILDIQQWLEEHFADKINIEQLGSRYGMSSRTFKRRFKLATGDTPLSYLQSLRIEIAKKMLESGRLPVELITQQVGYSDSSSFMKLFKRKTGISPQAYRQAFSHTGQGIKSLERRSTE</sequence>
<dbReference type="Pfam" id="PF12833">
    <property type="entry name" value="HTH_18"/>
    <property type="match status" value="1"/>
</dbReference>
<dbReference type="RefSeq" id="WP_144356945.1">
    <property type="nucleotide sequence ID" value="NZ_VMNH01000001.1"/>
</dbReference>
<evidence type="ECO:0000256" key="3">
    <source>
        <dbReference type="ARBA" id="ARBA00023163"/>
    </source>
</evidence>
<evidence type="ECO:0000313" key="6">
    <source>
        <dbReference type="Proteomes" id="UP000316649"/>
    </source>
</evidence>
<dbReference type="InterPro" id="IPR052158">
    <property type="entry name" value="INH-QAR"/>
</dbReference>
<keyword evidence="6" id="KW-1185">Reference proteome</keyword>
<dbReference type="OrthoDB" id="9803764at2"/>
<dbReference type="InterPro" id="IPR029062">
    <property type="entry name" value="Class_I_gatase-like"/>
</dbReference>
<evidence type="ECO:0000259" key="4">
    <source>
        <dbReference type="PROSITE" id="PS01124"/>
    </source>
</evidence>